<dbReference type="EMBL" id="VNWK01000021">
    <property type="protein sequence ID" value="TXJ95867.1"/>
    <property type="molecule type" value="Genomic_DNA"/>
</dbReference>
<dbReference type="OrthoDB" id="1451921at2"/>
<evidence type="ECO:0000313" key="2">
    <source>
        <dbReference type="EMBL" id="RIV44956.1"/>
    </source>
</evidence>
<comment type="caution">
    <text evidence="2">The sequence shown here is derived from an EMBL/GenBank/DDBJ whole genome shotgun (WGS) entry which is preliminary data.</text>
</comment>
<dbReference type="Pfam" id="PF13432">
    <property type="entry name" value="TPR_16"/>
    <property type="match status" value="2"/>
</dbReference>
<evidence type="ECO:0000313" key="5">
    <source>
        <dbReference type="Proteomes" id="UP000321621"/>
    </source>
</evidence>
<dbReference type="InterPro" id="IPR011990">
    <property type="entry name" value="TPR-like_helical_dom_sf"/>
</dbReference>
<accession>A0A3A1NNX0</accession>
<dbReference type="Proteomes" id="UP000321621">
    <property type="component" value="Unassembled WGS sequence"/>
</dbReference>
<evidence type="ECO:0000313" key="3">
    <source>
        <dbReference type="EMBL" id="TXJ95867.1"/>
    </source>
</evidence>
<reference evidence="3 5" key="2">
    <citation type="submission" date="2019-07" db="EMBL/GenBank/DDBJ databases">
        <title>Draft genome of two Muricauda strains isolated from deep sea.</title>
        <authorList>
            <person name="Sun C."/>
        </authorList>
    </citation>
    <scope>NUCLEOTIDE SEQUENCE [LARGE SCALE GENOMIC DNA]</scope>
    <source>
        <strain evidence="3 5">72</strain>
    </source>
</reference>
<reference evidence="2 4" key="1">
    <citation type="submission" date="2018-08" db="EMBL/GenBank/DDBJ databases">
        <title>Proposal of Muricauda 72 sp.nov. and Muricauda NH166 sp.nov., isolated from seawater.</title>
        <authorList>
            <person name="Cheng H."/>
            <person name="Wu Y.-H."/>
            <person name="Guo L.-L."/>
            <person name="Xu X.-W."/>
        </authorList>
    </citation>
    <scope>NUCLEOTIDE SEQUENCE [LARGE SCALE GENOMIC DNA]</scope>
    <source>
        <strain evidence="2 4">72</strain>
    </source>
</reference>
<dbReference type="Proteomes" id="UP000266691">
    <property type="component" value="Unassembled WGS sequence"/>
</dbReference>
<organism evidence="2 4">
    <name type="scientific">Flagellimonas pelagia</name>
    <dbReference type="NCBI Taxonomy" id="2306998"/>
    <lineage>
        <taxon>Bacteria</taxon>
        <taxon>Pseudomonadati</taxon>
        <taxon>Bacteroidota</taxon>
        <taxon>Flavobacteriia</taxon>
        <taxon>Flavobacteriales</taxon>
        <taxon>Flavobacteriaceae</taxon>
        <taxon>Flagellimonas</taxon>
    </lineage>
</organism>
<evidence type="ECO:0000313" key="4">
    <source>
        <dbReference type="Proteomes" id="UP000266691"/>
    </source>
</evidence>
<gene>
    <name evidence="2" type="ORF">D2V05_08330</name>
    <name evidence="3" type="ORF">FQ017_08255</name>
</gene>
<feature type="transmembrane region" description="Helical" evidence="1">
    <location>
        <begin position="86"/>
        <end position="105"/>
    </location>
</feature>
<proteinExistence type="predicted"/>
<dbReference type="EMBL" id="QXFI01000021">
    <property type="protein sequence ID" value="RIV44956.1"/>
    <property type="molecule type" value="Genomic_DNA"/>
</dbReference>
<name>A0A3A1NNX0_9FLAO</name>
<dbReference type="AlphaFoldDB" id="A0A3A1NNX0"/>
<dbReference type="Gene3D" id="1.25.40.10">
    <property type="entry name" value="Tetratricopeptide repeat domain"/>
    <property type="match status" value="1"/>
</dbReference>
<dbReference type="RefSeq" id="WP_119647207.1">
    <property type="nucleotide sequence ID" value="NZ_QXFI01000021.1"/>
</dbReference>
<keyword evidence="1" id="KW-0812">Transmembrane</keyword>
<evidence type="ECO:0000256" key="1">
    <source>
        <dbReference type="SAM" id="Phobius"/>
    </source>
</evidence>
<protein>
    <submittedName>
        <fullName evidence="3">Tetratricopeptide repeat protein</fullName>
    </submittedName>
</protein>
<keyword evidence="5" id="KW-1185">Reference proteome</keyword>
<sequence length="242" mass="28077">MNDSSYISQEHQETFERYLMDQMDDRERSQFLENLEQDAQLMQQFNEFKALFHSVEEAALREELESFHSELESPSKKTTKGRTFPIYKIAAVITVLVVMGLWLLYQKDPSEKLYQEYFTADPGLPTVMGNSSNYAFYEAMVDYKQGHYKTAISKWEQLWAQKKDNDTLNYFLGSAYLADGETTRAISFFDLVVENEQASFKNEAAFYQGLAHLKNGDTQAALKSLKKAQDEKSRELIKKLKD</sequence>
<keyword evidence="1" id="KW-0472">Membrane</keyword>
<dbReference type="SUPFAM" id="SSF48452">
    <property type="entry name" value="TPR-like"/>
    <property type="match status" value="1"/>
</dbReference>
<keyword evidence="1" id="KW-1133">Transmembrane helix</keyword>